<evidence type="ECO:0000313" key="3">
    <source>
        <dbReference type="Proteomes" id="UP000472241"/>
    </source>
</evidence>
<accession>A0A667IUZ6</accession>
<evidence type="ECO:0000313" key="2">
    <source>
        <dbReference type="Ensembl" id="ENSLCNP00005029208.1"/>
    </source>
</evidence>
<keyword evidence="3" id="KW-1185">Reference proteome</keyword>
<sequence>MRFLALSRLLCILLLCFSIFSVEGRRHSRHLAKPRKGKLCCSRVPSPVPTAQKGRHVRICRQCKVKPGSRTWVVPGALPQV</sequence>
<reference evidence="2" key="2">
    <citation type="submission" date="2025-09" db="UniProtKB">
        <authorList>
            <consortium name="Ensembl"/>
        </authorList>
    </citation>
    <scope>IDENTIFICATION</scope>
</reference>
<name>A0A667IUZ6_LYNCA</name>
<dbReference type="Proteomes" id="UP000472241">
    <property type="component" value="Unplaced"/>
</dbReference>
<gene>
    <name evidence="2" type="primary">GPR15LG</name>
</gene>
<dbReference type="Ensembl" id="ENSLCNT00005032613.1">
    <property type="protein sequence ID" value="ENSLCNP00005029208.1"/>
    <property type="gene ID" value="ENSLCNG00005018891.1"/>
</dbReference>
<organism evidence="2 3">
    <name type="scientific">Lynx canadensis</name>
    <name type="common">Canada lynx</name>
    <name type="synonym">Felis canadensis</name>
    <dbReference type="NCBI Taxonomy" id="61383"/>
    <lineage>
        <taxon>Eukaryota</taxon>
        <taxon>Metazoa</taxon>
        <taxon>Chordata</taxon>
        <taxon>Craniata</taxon>
        <taxon>Vertebrata</taxon>
        <taxon>Euteleostomi</taxon>
        <taxon>Mammalia</taxon>
        <taxon>Eutheria</taxon>
        <taxon>Laurasiatheria</taxon>
        <taxon>Carnivora</taxon>
        <taxon>Feliformia</taxon>
        <taxon>Felidae</taxon>
        <taxon>Felinae</taxon>
        <taxon>Lynx</taxon>
    </lineage>
</organism>
<dbReference type="InterPro" id="IPR031713">
    <property type="entry name" value="GPR15L"/>
</dbReference>
<proteinExistence type="predicted"/>
<feature type="chain" id="PRO_5025339225" evidence="1">
    <location>
        <begin position="25"/>
        <end position="81"/>
    </location>
</feature>
<dbReference type="AlphaFoldDB" id="A0A667IUZ6"/>
<reference evidence="2" key="1">
    <citation type="submission" date="2025-08" db="UniProtKB">
        <authorList>
            <consortium name="Ensembl"/>
        </authorList>
    </citation>
    <scope>IDENTIFICATION</scope>
</reference>
<feature type="signal peptide" evidence="1">
    <location>
        <begin position="1"/>
        <end position="24"/>
    </location>
</feature>
<dbReference type="Pfam" id="PF15854">
    <property type="entry name" value="GPR15L"/>
    <property type="match status" value="1"/>
</dbReference>
<dbReference type="GO" id="GO:0001664">
    <property type="term" value="F:G protein-coupled receptor binding"/>
    <property type="evidence" value="ECO:0007669"/>
    <property type="project" value="InterPro"/>
</dbReference>
<evidence type="ECO:0000256" key="1">
    <source>
        <dbReference type="SAM" id="SignalP"/>
    </source>
</evidence>
<keyword evidence="1" id="KW-0732">Signal</keyword>
<protein>
    <submittedName>
        <fullName evidence="2">Cadherin related family member 1</fullName>
    </submittedName>
</protein>